<dbReference type="Gene3D" id="3.30.565.10">
    <property type="entry name" value="Histidine kinase-like ATPase, C-terminal domain"/>
    <property type="match status" value="1"/>
</dbReference>
<evidence type="ECO:0000256" key="11">
    <source>
        <dbReference type="ARBA" id="ARBA00023136"/>
    </source>
</evidence>
<dbReference type="SMART" id="SM00387">
    <property type="entry name" value="HATPase_c"/>
    <property type="match status" value="1"/>
</dbReference>
<dbReference type="InterPro" id="IPR003660">
    <property type="entry name" value="HAMP_dom"/>
</dbReference>
<accession>A0ABV1E2K9</accession>
<dbReference type="InterPro" id="IPR033479">
    <property type="entry name" value="dCache_1"/>
</dbReference>
<evidence type="ECO:0000256" key="7">
    <source>
        <dbReference type="ARBA" id="ARBA00022692"/>
    </source>
</evidence>
<dbReference type="InterPro" id="IPR004358">
    <property type="entry name" value="Sig_transdc_His_kin-like_C"/>
</dbReference>
<dbReference type="GO" id="GO:0004673">
    <property type="term" value="F:protein histidine kinase activity"/>
    <property type="evidence" value="ECO:0007669"/>
    <property type="project" value="UniProtKB-EC"/>
</dbReference>
<evidence type="ECO:0000259" key="14">
    <source>
        <dbReference type="PROSITE" id="PS50109"/>
    </source>
</evidence>
<evidence type="ECO:0000313" key="16">
    <source>
        <dbReference type="EMBL" id="MEQ2441549.1"/>
    </source>
</evidence>
<dbReference type="InterPro" id="IPR050640">
    <property type="entry name" value="Bact_2-comp_sensor_kinase"/>
</dbReference>
<dbReference type="InterPro" id="IPR036890">
    <property type="entry name" value="HATPase_C_sf"/>
</dbReference>
<dbReference type="SMART" id="SM00304">
    <property type="entry name" value="HAMP"/>
    <property type="match status" value="1"/>
</dbReference>
<name>A0ABV1E2K9_9FIRM</name>
<evidence type="ECO:0000313" key="17">
    <source>
        <dbReference type="Proteomes" id="UP001489509"/>
    </source>
</evidence>
<dbReference type="CDD" id="cd12912">
    <property type="entry name" value="PDC2_MCP_like"/>
    <property type="match status" value="1"/>
</dbReference>
<evidence type="ECO:0000256" key="10">
    <source>
        <dbReference type="ARBA" id="ARBA00023012"/>
    </source>
</evidence>
<evidence type="ECO:0000256" key="5">
    <source>
        <dbReference type="ARBA" id="ARBA00022553"/>
    </source>
</evidence>
<evidence type="ECO:0000256" key="9">
    <source>
        <dbReference type="ARBA" id="ARBA00022989"/>
    </source>
</evidence>
<keyword evidence="11 13" id="KW-0472">Membrane</keyword>
<evidence type="ECO:0000256" key="3">
    <source>
        <dbReference type="ARBA" id="ARBA00012438"/>
    </source>
</evidence>
<comment type="catalytic activity">
    <reaction evidence="1">
        <text>ATP + protein L-histidine = ADP + protein N-phospho-L-histidine.</text>
        <dbReference type="EC" id="2.7.13.3"/>
    </reaction>
</comment>
<dbReference type="SUPFAM" id="SSF158472">
    <property type="entry name" value="HAMP domain-like"/>
    <property type="match status" value="1"/>
</dbReference>
<protein>
    <recommendedName>
        <fullName evidence="3">histidine kinase</fullName>
        <ecNumber evidence="3">2.7.13.3</ecNumber>
    </recommendedName>
</protein>
<feature type="domain" description="Histidine kinase" evidence="14">
    <location>
        <begin position="433"/>
        <end position="535"/>
    </location>
</feature>
<evidence type="ECO:0000256" key="12">
    <source>
        <dbReference type="SAM" id="Coils"/>
    </source>
</evidence>
<sequence length="535" mass="61177">MHSSEMMRTATLQTNQQLINQVAENLEMYLNEMHNTSLLIEELLATQQSEKKQEVFYIAHKLHPSVETVADFTVTGRMRASSVDLTPNYDNYSERIWFTRAIKANGEPTFSPPHVQNLFQEKRDWVITYSRKIEWLQKGNYHSAVLLVDMNFQTFRRICNRVNLGESGYIFVVSSEGKFIYHPQKEVLYSEVDSEDLYLAGQREDGGYTIERDGAEYAVNICSVNFADWKIVSVASMSEALATSQEMWMFIGIMILFAILFAFFISIQVAGFVTSPIRRLQTLMRRVENGALAIRAPEQGAYEIRELSKSFNAMIEKIRSLMDEVIEEKDLLRKSEIRALQAQINPHFLYNTLDSIVWLAETGKKEDVVTMVTSLASLLRITISKGDASLTVEEELRHAKSYLVIQKIRYGDKFDFSIEAEEDALCCQTVRIVLQPLIENAIYHGIEPMAEKGLIRICVRKVGDRLLMQVIDNGIGMDEETRRSILEADPERASGIGVKNVNERIKLCCGEEYGLRFYSRLGEGTTVEIWLPAQM</sequence>
<keyword evidence="6 16" id="KW-0808">Transferase</keyword>
<evidence type="ECO:0000256" key="4">
    <source>
        <dbReference type="ARBA" id="ARBA00022475"/>
    </source>
</evidence>
<feature type="domain" description="HAMP" evidence="15">
    <location>
        <begin position="271"/>
        <end position="323"/>
    </location>
</feature>
<dbReference type="PRINTS" id="PR00344">
    <property type="entry name" value="BCTRLSENSOR"/>
</dbReference>
<evidence type="ECO:0000256" key="2">
    <source>
        <dbReference type="ARBA" id="ARBA00004651"/>
    </source>
</evidence>
<evidence type="ECO:0000256" key="6">
    <source>
        <dbReference type="ARBA" id="ARBA00022679"/>
    </source>
</evidence>
<keyword evidence="10" id="KW-0902">Two-component regulatory system</keyword>
<dbReference type="PROSITE" id="PS50109">
    <property type="entry name" value="HIS_KIN"/>
    <property type="match status" value="1"/>
</dbReference>
<dbReference type="Pfam" id="PF00672">
    <property type="entry name" value="HAMP"/>
    <property type="match status" value="1"/>
</dbReference>
<dbReference type="RefSeq" id="WP_349220700.1">
    <property type="nucleotide sequence ID" value="NZ_JBBMFD010000029.1"/>
</dbReference>
<keyword evidence="5" id="KW-0597">Phosphoprotein</keyword>
<dbReference type="Pfam" id="PF02743">
    <property type="entry name" value="dCache_1"/>
    <property type="match status" value="1"/>
</dbReference>
<keyword evidence="9 13" id="KW-1133">Transmembrane helix</keyword>
<evidence type="ECO:0000259" key="15">
    <source>
        <dbReference type="PROSITE" id="PS50885"/>
    </source>
</evidence>
<dbReference type="Pfam" id="PF02518">
    <property type="entry name" value="HATPase_c"/>
    <property type="match status" value="1"/>
</dbReference>
<dbReference type="PROSITE" id="PS50885">
    <property type="entry name" value="HAMP"/>
    <property type="match status" value="1"/>
</dbReference>
<feature type="coiled-coil region" evidence="12">
    <location>
        <begin position="304"/>
        <end position="335"/>
    </location>
</feature>
<keyword evidence="4" id="KW-1003">Cell membrane</keyword>
<evidence type="ECO:0000256" key="13">
    <source>
        <dbReference type="SAM" id="Phobius"/>
    </source>
</evidence>
<keyword evidence="7 13" id="KW-0812">Transmembrane</keyword>
<dbReference type="Pfam" id="PF06580">
    <property type="entry name" value="His_kinase"/>
    <property type="match status" value="1"/>
</dbReference>
<proteinExistence type="predicted"/>
<keyword evidence="8 16" id="KW-0418">Kinase</keyword>
<dbReference type="PANTHER" id="PTHR34220">
    <property type="entry name" value="SENSOR HISTIDINE KINASE YPDA"/>
    <property type="match status" value="1"/>
</dbReference>
<comment type="caution">
    <text evidence="16">The sequence shown here is derived from an EMBL/GenBank/DDBJ whole genome shotgun (WGS) entry which is preliminary data.</text>
</comment>
<dbReference type="PANTHER" id="PTHR34220:SF7">
    <property type="entry name" value="SENSOR HISTIDINE KINASE YPDA"/>
    <property type="match status" value="1"/>
</dbReference>
<dbReference type="Gene3D" id="1.10.287.130">
    <property type="match status" value="1"/>
</dbReference>
<feature type="transmembrane region" description="Helical" evidence="13">
    <location>
        <begin position="247"/>
        <end position="274"/>
    </location>
</feature>
<dbReference type="EMBL" id="JBBMFD010000029">
    <property type="protein sequence ID" value="MEQ2441549.1"/>
    <property type="molecule type" value="Genomic_DNA"/>
</dbReference>
<dbReference type="CDD" id="cd06225">
    <property type="entry name" value="HAMP"/>
    <property type="match status" value="1"/>
</dbReference>
<gene>
    <name evidence="16" type="ORF">WMO26_11990</name>
</gene>
<keyword evidence="12" id="KW-0175">Coiled coil</keyword>
<keyword evidence="17" id="KW-1185">Reference proteome</keyword>
<dbReference type="InterPro" id="IPR003594">
    <property type="entry name" value="HATPase_dom"/>
</dbReference>
<organism evidence="16 17">
    <name type="scientific">Solibaculum intestinale</name>
    <dbReference type="NCBI Taxonomy" id="3133165"/>
    <lineage>
        <taxon>Bacteria</taxon>
        <taxon>Bacillati</taxon>
        <taxon>Bacillota</taxon>
        <taxon>Clostridia</taxon>
        <taxon>Eubacteriales</taxon>
        <taxon>Oscillospiraceae</taxon>
        <taxon>Solibaculum</taxon>
    </lineage>
</organism>
<comment type="subcellular location">
    <subcellularLocation>
        <location evidence="2">Cell membrane</location>
        <topology evidence="2">Multi-pass membrane protein</topology>
    </subcellularLocation>
</comment>
<dbReference type="InterPro" id="IPR005467">
    <property type="entry name" value="His_kinase_dom"/>
</dbReference>
<dbReference type="Proteomes" id="UP001489509">
    <property type="component" value="Unassembled WGS sequence"/>
</dbReference>
<dbReference type="Gene3D" id="3.30.450.20">
    <property type="entry name" value="PAS domain"/>
    <property type="match status" value="2"/>
</dbReference>
<reference evidence="16 17" key="1">
    <citation type="submission" date="2024-03" db="EMBL/GenBank/DDBJ databases">
        <title>Human intestinal bacterial collection.</title>
        <authorList>
            <person name="Pauvert C."/>
            <person name="Hitch T.C.A."/>
            <person name="Clavel T."/>
        </authorList>
    </citation>
    <scope>NUCLEOTIDE SEQUENCE [LARGE SCALE GENOMIC DNA]</scope>
    <source>
        <strain evidence="16 17">CLA-JM-H44</strain>
    </source>
</reference>
<dbReference type="EC" id="2.7.13.3" evidence="3"/>
<evidence type="ECO:0000256" key="1">
    <source>
        <dbReference type="ARBA" id="ARBA00000085"/>
    </source>
</evidence>
<evidence type="ECO:0000256" key="8">
    <source>
        <dbReference type="ARBA" id="ARBA00022777"/>
    </source>
</evidence>
<dbReference type="SUPFAM" id="SSF55874">
    <property type="entry name" value="ATPase domain of HSP90 chaperone/DNA topoisomerase II/histidine kinase"/>
    <property type="match status" value="1"/>
</dbReference>
<dbReference type="InterPro" id="IPR010559">
    <property type="entry name" value="Sig_transdc_His_kin_internal"/>
</dbReference>